<dbReference type="Proteomes" id="UP000199072">
    <property type="component" value="Unassembled WGS sequence"/>
</dbReference>
<sequence>MIEETNKTKYNDTELKEFSELIKDKISIARGELYELTGSLSSANTNGDEAAIAGKTLEDGSATFEKEQTNQISMEERMARRGYSKCI</sequence>
<gene>
    <name evidence="1" type="ORF">SAMN05216464_103312</name>
</gene>
<keyword evidence="2" id="KW-1185">Reference proteome</keyword>
<reference evidence="1 2" key="1">
    <citation type="submission" date="2016-10" db="EMBL/GenBank/DDBJ databases">
        <authorList>
            <person name="de Groot N.N."/>
        </authorList>
    </citation>
    <scope>NUCLEOTIDE SEQUENCE [LARGE SCALE GENOMIC DNA]</scope>
    <source>
        <strain evidence="1 2">47C3B</strain>
    </source>
</reference>
<accession>A0A1G6ZDF1</accession>
<name>A0A1G6ZDF1_9SPHI</name>
<dbReference type="RefSeq" id="WP_091148255.1">
    <property type="nucleotide sequence ID" value="NZ_FNAI01000003.1"/>
</dbReference>
<organism evidence="1 2">
    <name type="scientific">Mucilaginibacter pineti</name>
    <dbReference type="NCBI Taxonomy" id="1391627"/>
    <lineage>
        <taxon>Bacteria</taxon>
        <taxon>Pseudomonadati</taxon>
        <taxon>Bacteroidota</taxon>
        <taxon>Sphingobacteriia</taxon>
        <taxon>Sphingobacteriales</taxon>
        <taxon>Sphingobacteriaceae</taxon>
        <taxon>Mucilaginibacter</taxon>
    </lineage>
</organism>
<dbReference type="OrthoDB" id="9811543at2"/>
<dbReference type="AlphaFoldDB" id="A0A1G6ZDF1"/>
<dbReference type="STRING" id="1391627.SAMN05216464_103312"/>
<evidence type="ECO:0000313" key="1">
    <source>
        <dbReference type="EMBL" id="SDE00679.1"/>
    </source>
</evidence>
<evidence type="ECO:0000313" key="2">
    <source>
        <dbReference type="Proteomes" id="UP000199072"/>
    </source>
</evidence>
<protein>
    <submittedName>
        <fullName evidence="1">Uncharacterized protein</fullName>
    </submittedName>
</protein>
<dbReference type="EMBL" id="FNAI01000003">
    <property type="protein sequence ID" value="SDE00679.1"/>
    <property type="molecule type" value="Genomic_DNA"/>
</dbReference>
<proteinExistence type="predicted"/>